<dbReference type="EMBL" id="HE573025">
    <property type="protein sequence ID" value="CCC50923.1"/>
    <property type="molecule type" value="Genomic_DNA"/>
</dbReference>
<evidence type="ECO:0000313" key="1">
    <source>
        <dbReference type="EMBL" id="CCC50923.1"/>
    </source>
</evidence>
<proteinExistence type="predicted"/>
<gene>
    <name evidence="1" type="ORF">TVY486_0907440</name>
</gene>
<dbReference type="AlphaFoldDB" id="G0U3R4"/>
<dbReference type="OMA" id="PTILCER"/>
<sequence length="458" mass="51021">MSTLLCKEASSGVEVLSRLAKSLSSVTLSPRTYYNSDLGVLTLSDSSLDENISVLRDIGRNISSAVQDLVSAVEMQLTDFFIHMKREDPRLMSLLEKRVIVPEGFRIEVQDDAGKEGSALSPLRESVTNLAFSTKIGRYIKTSTENPRLDRQATATALQTCLFVMMEALLSRVNGNRAAIYIRNTSDVRGLLCRVAHVNGNKELPSQICFPSSDVLVTVVKSGVAVNWNSGGTGRYLRTREAPSLLSAAAEETHRSICAQCCMIFPLMDFGCAVVTDKPQGELQNFSPHDEHHMWAFSSLCEKVLSRYPHKVFLETSWNPSLKLLRQSSLLPPIFAVRPMRKSKLKLPEGPELEFRLDMLPSVAKEQLVLRSDGDRPELVTDGKGEQRAVLHHNDVLKDVVTRLRSLESSWGDILEKLRAARDVIDRQKSDISKKGEEMDSLRVEVRQLRLLLATAGN</sequence>
<reference evidence="1" key="1">
    <citation type="journal article" date="2012" name="Proc. Natl. Acad. Sci. U.S.A.">
        <title>Antigenic diversity is generated by distinct evolutionary mechanisms in African trypanosome species.</title>
        <authorList>
            <person name="Jackson A.P."/>
            <person name="Berry A."/>
            <person name="Aslett M."/>
            <person name="Allison H.C."/>
            <person name="Burton P."/>
            <person name="Vavrova-Anderson J."/>
            <person name="Brown R."/>
            <person name="Browne H."/>
            <person name="Corton N."/>
            <person name="Hauser H."/>
            <person name="Gamble J."/>
            <person name="Gilderthorp R."/>
            <person name="Marcello L."/>
            <person name="McQuillan J."/>
            <person name="Otto T.D."/>
            <person name="Quail M.A."/>
            <person name="Sanders M.J."/>
            <person name="van Tonder A."/>
            <person name="Ginger M.L."/>
            <person name="Field M.C."/>
            <person name="Barry J.D."/>
            <person name="Hertz-Fowler C."/>
            <person name="Berriman M."/>
        </authorList>
    </citation>
    <scope>NUCLEOTIDE SEQUENCE</scope>
    <source>
        <strain evidence="1">Y486</strain>
    </source>
</reference>
<organism evidence="1">
    <name type="scientific">Trypanosoma vivax (strain Y486)</name>
    <dbReference type="NCBI Taxonomy" id="1055687"/>
    <lineage>
        <taxon>Eukaryota</taxon>
        <taxon>Discoba</taxon>
        <taxon>Euglenozoa</taxon>
        <taxon>Kinetoplastea</taxon>
        <taxon>Metakinetoplastina</taxon>
        <taxon>Trypanosomatida</taxon>
        <taxon>Trypanosomatidae</taxon>
        <taxon>Trypanosoma</taxon>
        <taxon>Duttonella</taxon>
    </lineage>
</organism>
<name>G0U3R4_TRYVY</name>
<protein>
    <submittedName>
        <fullName evidence="1">Uncharacterized protein</fullName>
    </submittedName>
</protein>
<accession>G0U3R4</accession>
<dbReference type="VEuPathDB" id="TriTrypDB:TvY486_0907440"/>